<dbReference type="EMBL" id="UINC01094915">
    <property type="protein sequence ID" value="SVC50560.1"/>
    <property type="molecule type" value="Genomic_DNA"/>
</dbReference>
<accession>A0A382MPM5</accession>
<organism evidence="1">
    <name type="scientific">marine metagenome</name>
    <dbReference type="NCBI Taxonomy" id="408172"/>
    <lineage>
        <taxon>unclassified sequences</taxon>
        <taxon>metagenomes</taxon>
        <taxon>ecological metagenomes</taxon>
    </lineage>
</organism>
<dbReference type="InterPro" id="IPR027396">
    <property type="entry name" value="DsrEFH-like"/>
</dbReference>
<name>A0A382MPM5_9ZZZZ</name>
<evidence type="ECO:0000313" key="1">
    <source>
        <dbReference type="EMBL" id="SVC50560.1"/>
    </source>
</evidence>
<sequence>MGDLKSNKRCLLSQSVVCILLPLTGAAQCNQVEFNAKRIDMADYVLVESRDPFEYTDTEYFYQVAADLSNAGNNVTFFLVQNGVLTVRKGMSNSVVAKLQTAAPSVKILADEFSLRERAIADQKLTPGVVSSDVDQLVDLLAVSGVKAIWH</sequence>
<dbReference type="SUPFAM" id="SSF75169">
    <property type="entry name" value="DsrEFH-like"/>
    <property type="match status" value="1"/>
</dbReference>
<dbReference type="AlphaFoldDB" id="A0A382MPM5"/>
<protein>
    <submittedName>
        <fullName evidence="1">Uncharacterized protein</fullName>
    </submittedName>
</protein>
<reference evidence="1" key="1">
    <citation type="submission" date="2018-05" db="EMBL/GenBank/DDBJ databases">
        <authorList>
            <person name="Lanie J.A."/>
            <person name="Ng W.-L."/>
            <person name="Kazmierczak K.M."/>
            <person name="Andrzejewski T.M."/>
            <person name="Davidsen T.M."/>
            <person name="Wayne K.J."/>
            <person name="Tettelin H."/>
            <person name="Glass J.I."/>
            <person name="Rusch D."/>
            <person name="Podicherti R."/>
            <person name="Tsui H.-C.T."/>
            <person name="Winkler M.E."/>
        </authorList>
    </citation>
    <scope>NUCLEOTIDE SEQUENCE</scope>
</reference>
<gene>
    <name evidence="1" type="ORF">METZ01_LOCUS303414</name>
</gene>
<proteinExistence type="predicted"/>
<dbReference type="Gene3D" id="3.40.1260.10">
    <property type="entry name" value="DsrEFH-like"/>
    <property type="match status" value="1"/>
</dbReference>